<dbReference type="InterPro" id="IPR014710">
    <property type="entry name" value="RmlC-like_jellyroll"/>
</dbReference>
<dbReference type="PANTHER" id="PTHR33271:SF22">
    <property type="entry name" value="OS04G0445200 PROTEIN"/>
    <property type="match status" value="1"/>
</dbReference>
<reference evidence="2" key="1">
    <citation type="submission" date="2017-08" db="EMBL/GenBank/DDBJ databases">
        <authorList>
            <person name="Polle J.E."/>
            <person name="Barry K."/>
            <person name="Cushman J."/>
            <person name="Schmutz J."/>
            <person name="Tran D."/>
            <person name="Hathwaick L.T."/>
            <person name="Yim W.C."/>
            <person name="Jenkins J."/>
            <person name="Mckie-Krisberg Z.M."/>
            <person name="Prochnik S."/>
            <person name="Lindquist E."/>
            <person name="Dockter R.B."/>
            <person name="Adam C."/>
            <person name="Molina H."/>
            <person name="Bunkerborg J."/>
            <person name="Jin E."/>
            <person name="Buchheim M."/>
            <person name="Magnuson J."/>
        </authorList>
    </citation>
    <scope>NUCLEOTIDE SEQUENCE</scope>
    <source>
        <strain evidence="2">CCAP 19/18</strain>
    </source>
</reference>
<dbReference type="Pfam" id="PF05899">
    <property type="entry name" value="Cupin_3"/>
    <property type="match status" value="1"/>
</dbReference>
<sequence length="151" mass="16233">MACTMKHTKPFLAGKACTTPRCPVPSRAFSRRTPAVMAAANKPIVVNSSPSEELLASEGVKDWITWSCGQGLPADFSLQFPWHWTADEKAYVLEGEFYVIPNEGEPGAGQPVCVKAGDFAYFPGGMKGTFDVKKPVRKHLIGGGLSGDGSW</sequence>
<dbReference type="InterPro" id="IPR011051">
    <property type="entry name" value="RmlC_Cupin_sf"/>
</dbReference>
<evidence type="ECO:0000259" key="1">
    <source>
        <dbReference type="Pfam" id="PF05899"/>
    </source>
</evidence>
<keyword evidence="3" id="KW-1185">Reference proteome</keyword>
<dbReference type="SUPFAM" id="SSF51182">
    <property type="entry name" value="RmlC-like cupins"/>
    <property type="match status" value="1"/>
</dbReference>
<dbReference type="InterPro" id="IPR008579">
    <property type="entry name" value="UGlyAH_Cupin_dom"/>
</dbReference>
<dbReference type="Proteomes" id="UP000815325">
    <property type="component" value="Unassembled WGS sequence"/>
</dbReference>
<comment type="caution">
    <text evidence="2">The sequence shown here is derived from an EMBL/GenBank/DDBJ whole genome shotgun (WGS) entry which is preliminary data.</text>
</comment>
<evidence type="ECO:0000313" key="3">
    <source>
        <dbReference type="Proteomes" id="UP000815325"/>
    </source>
</evidence>
<name>A0ABQ7FV00_DUNSA</name>
<evidence type="ECO:0000313" key="2">
    <source>
        <dbReference type="EMBL" id="KAF5826222.1"/>
    </source>
</evidence>
<dbReference type="Gene3D" id="2.60.120.10">
    <property type="entry name" value="Jelly Rolls"/>
    <property type="match status" value="1"/>
</dbReference>
<gene>
    <name evidence="2" type="ORF">DUNSADRAFT_4099</name>
</gene>
<accession>A0ABQ7FV00</accession>
<dbReference type="CDD" id="cd02227">
    <property type="entry name" value="cupin_TM1112-like"/>
    <property type="match status" value="1"/>
</dbReference>
<organism evidence="2 3">
    <name type="scientific">Dunaliella salina</name>
    <name type="common">Green alga</name>
    <name type="synonym">Protococcus salinus</name>
    <dbReference type="NCBI Taxonomy" id="3046"/>
    <lineage>
        <taxon>Eukaryota</taxon>
        <taxon>Viridiplantae</taxon>
        <taxon>Chlorophyta</taxon>
        <taxon>core chlorophytes</taxon>
        <taxon>Chlorophyceae</taxon>
        <taxon>CS clade</taxon>
        <taxon>Chlamydomonadales</taxon>
        <taxon>Dunaliellaceae</taxon>
        <taxon>Dunaliella</taxon>
    </lineage>
</organism>
<dbReference type="PANTHER" id="PTHR33271">
    <property type="entry name" value="OS04G0445200 PROTEIN"/>
    <property type="match status" value="1"/>
</dbReference>
<dbReference type="EMBL" id="MU071165">
    <property type="protein sequence ID" value="KAF5826222.1"/>
    <property type="molecule type" value="Genomic_DNA"/>
</dbReference>
<protein>
    <recommendedName>
        <fullName evidence="1">(S)-ureidoglycine aminohydrolase cupin domain-containing protein</fullName>
    </recommendedName>
</protein>
<proteinExistence type="predicted"/>
<feature type="domain" description="(S)-ureidoglycine aminohydrolase cupin" evidence="1">
    <location>
        <begin position="57"/>
        <end position="139"/>
    </location>
</feature>